<evidence type="ECO:0000313" key="8">
    <source>
        <dbReference type="EMBL" id="MBD7908304.1"/>
    </source>
</evidence>
<dbReference type="CDD" id="cd18774">
    <property type="entry name" value="PDC2_HK_sensor"/>
    <property type="match status" value="1"/>
</dbReference>
<dbReference type="EMBL" id="JACSQY010000005">
    <property type="protein sequence ID" value="MBD7908304.1"/>
    <property type="molecule type" value="Genomic_DNA"/>
</dbReference>
<evidence type="ECO:0000256" key="3">
    <source>
        <dbReference type="ARBA" id="ARBA00022692"/>
    </source>
</evidence>
<keyword evidence="5 6" id="KW-0472">Membrane</keyword>
<dbReference type="Pfam" id="PF00990">
    <property type="entry name" value="GGDEF"/>
    <property type="match status" value="1"/>
</dbReference>
<dbReference type="InterPro" id="IPR000160">
    <property type="entry name" value="GGDEF_dom"/>
</dbReference>
<name>A0ABR8PJP6_9BACL</name>
<dbReference type="InterPro" id="IPR050469">
    <property type="entry name" value="Diguanylate_Cyclase"/>
</dbReference>
<dbReference type="InterPro" id="IPR029787">
    <property type="entry name" value="Nucleotide_cyclase"/>
</dbReference>
<evidence type="ECO:0000313" key="9">
    <source>
        <dbReference type="Proteomes" id="UP000659496"/>
    </source>
</evidence>
<evidence type="ECO:0000256" key="6">
    <source>
        <dbReference type="SAM" id="Phobius"/>
    </source>
</evidence>
<evidence type="ECO:0000259" key="7">
    <source>
        <dbReference type="PROSITE" id="PS50887"/>
    </source>
</evidence>
<dbReference type="SUPFAM" id="SSF55073">
    <property type="entry name" value="Nucleotide cyclase"/>
    <property type="match status" value="1"/>
</dbReference>
<dbReference type="Gene3D" id="3.30.450.20">
    <property type="entry name" value="PAS domain"/>
    <property type="match status" value="1"/>
</dbReference>
<keyword evidence="3 6" id="KW-0812">Transmembrane</keyword>
<protein>
    <submittedName>
        <fullName evidence="8">GGDEF domain-containing protein</fullName>
    </submittedName>
</protein>
<gene>
    <name evidence="8" type="ORF">H9659_08175</name>
</gene>
<comment type="subcellular location">
    <subcellularLocation>
        <location evidence="1">Cell membrane</location>
        <topology evidence="1">Multi-pass membrane protein</topology>
    </subcellularLocation>
</comment>
<keyword evidence="2" id="KW-1003">Cell membrane</keyword>
<dbReference type="InterPro" id="IPR029151">
    <property type="entry name" value="Sensor-like_sf"/>
</dbReference>
<proteinExistence type="predicted"/>
<feature type="transmembrane region" description="Helical" evidence="6">
    <location>
        <begin position="282"/>
        <end position="302"/>
    </location>
</feature>
<dbReference type="PANTHER" id="PTHR45138">
    <property type="entry name" value="REGULATORY COMPONENTS OF SENSORY TRANSDUCTION SYSTEM"/>
    <property type="match status" value="1"/>
</dbReference>
<evidence type="ECO:0000256" key="5">
    <source>
        <dbReference type="ARBA" id="ARBA00023136"/>
    </source>
</evidence>
<dbReference type="PANTHER" id="PTHR45138:SF9">
    <property type="entry name" value="DIGUANYLATE CYCLASE DGCM-RELATED"/>
    <property type="match status" value="1"/>
</dbReference>
<reference evidence="8 9" key="1">
    <citation type="submission" date="2020-08" db="EMBL/GenBank/DDBJ databases">
        <title>A Genomic Blueprint of the Chicken Gut Microbiome.</title>
        <authorList>
            <person name="Gilroy R."/>
            <person name="Ravi A."/>
            <person name="Getino M."/>
            <person name="Pursley I."/>
            <person name="Horton D.L."/>
            <person name="Alikhan N.-F."/>
            <person name="Baker D."/>
            <person name="Gharbi K."/>
            <person name="Hall N."/>
            <person name="Watson M."/>
            <person name="Adriaenssens E.M."/>
            <person name="Foster-Nyarko E."/>
            <person name="Jarju S."/>
            <person name="Secka A."/>
            <person name="Antonio M."/>
            <person name="Oren A."/>
            <person name="Chaudhuri R."/>
            <person name="La Ragione R.M."/>
            <person name="Hildebrand F."/>
            <person name="Pallen M.J."/>
        </authorList>
    </citation>
    <scope>NUCLEOTIDE SEQUENCE [LARGE SCALE GENOMIC DNA]</scope>
    <source>
        <strain evidence="8 9">Sa3CUA8</strain>
    </source>
</reference>
<dbReference type="RefSeq" id="WP_191689455.1">
    <property type="nucleotide sequence ID" value="NZ_JACSQY010000005.1"/>
</dbReference>
<evidence type="ECO:0000256" key="2">
    <source>
        <dbReference type="ARBA" id="ARBA00022475"/>
    </source>
</evidence>
<dbReference type="Gene3D" id="3.30.70.270">
    <property type="match status" value="1"/>
</dbReference>
<dbReference type="CDD" id="cd01949">
    <property type="entry name" value="GGDEF"/>
    <property type="match status" value="1"/>
</dbReference>
<dbReference type="Pfam" id="PF02743">
    <property type="entry name" value="dCache_1"/>
    <property type="match status" value="1"/>
</dbReference>
<sequence length="521" mass="58715">MKISLKQLLLAIAWLSITLTLASSLYAGYRADQQTLVKTTLETNFAYAQKLAKMTEDYLLRTERLLAYSANNLSPYLAEVDQQQLNYEAERLVVQGESLSSVLITDNQGMIQGTSSEIRTLIGKPLLDEAGIETLSTGKPSISKPYQTQTDKLVVFITSPIKDSSSNVIGLIGGSIYLKEKNVLYDLLGQHFYEDGSYVYVVDEDGMLMYHLNRERVGEVVTKNPAIEELRKGHSGSMRLLNSKNQDMLAGYASVPLTKWGVVTQRPTEIALASSKQMVKEMIVKSLPFILLSALIILYFAYKIAKPLEKLASYASDQLERDGHAPLESGAWYHEAIQLDLALTDSYSRFQDRVDHFIQESSTDPLTGLLNRRALNEQARTLVEKKVSFSLAILDIDRFKRVNDMYGHTMGDEVLKDLAEKLQQRTKDKGMCYRFGGEEFVILFPQIENEQASEWMNEIRIEVSNEMSAIGEPITFSAGVANIPEHAEHFLRLLELADECLYHAKETGRNKVVHMNERVKS</sequence>
<evidence type="ECO:0000256" key="1">
    <source>
        <dbReference type="ARBA" id="ARBA00004651"/>
    </source>
</evidence>
<accession>A0ABR8PJP6</accession>
<dbReference type="SUPFAM" id="SSF103190">
    <property type="entry name" value="Sensory domain-like"/>
    <property type="match status" value="2"/>
</dbReference>
<dbReference type="InterPro" id="IPR033479">
    <property type="entry name" value="dCache_1"/>
</dbReference>
<dbReference type="Proteomes" id="UP000659496">
    <property type="component" value="Unassembled WGS sequence"/>
</dbReference>
<dbReference type="CDD" id="cd18773">
    <property type="entry name" value="PDC1_HK_sensor"/>
    <property type="match status" value="1"/>
</dbReference>
<dbReference type="SMART" id="SM00267">
    <property type="entry name" value="GGDEF"/>
    <property type="match status" value="1"/>
</dbReference>
<keyword evidence="9" id="KW-1185">Reference proteome</keyword>
<keyword evidence="4 6" id="KW-1133">Transmembrane helix</keyword>
<evidence type="ECO:0000256" key="4">
    <source>
        <dbReference type="ARBA" id="ARBA00022989"/>
    </source>
</evidence>
<organism evidence="8 9">
    <name type="scientific">Sporosarcina gallistercoris</name>
    <dbReference type="NCBI Taxonomy" id="2762245"/>
    <lineage>
        <taxon>Bacteria</taxon>
        <taxon>Bacillati</taxon>
        <taxon>Bacillota</taxon>
        <taxon>Bacilli</taxon>
        <taxon>Bacillales</taxon>
        <taxon>Caryophanaceae</taxon>
        <taxon>Sporosarcina</taxon>
    </lineage>
</organism>
<feature type="domain" description="GGDEF" evidence="7">
    <location>
        <begin position="387"/>
        <end position="517"/>
    </location>
</feature>
<dbReference type="NCBIfam" id="TIGR00254">
    <property type="entry name" value="GGDEF"/>
    <property type="match status" value="1"/>
</dbReference>
<dbReference type="InterPro" id="IPR043128">
    <property type="entry name" value="Rev_trsase/Diguanyl_cyclase"/>
</dbReference>
<comment type="caution">
    <text evidence="8">The sequence shown here is derived from an EMBL/GenBank/DDBJ whole genome shotgun (WGS) entry which is preliminary data.</text>
</comment>
<dbReference type="PROSITE" id="PS50887">
    <property type="entry name" value="GGDEF"/>
    <property type="match status" value="1"/>
</dbReference>